<dbReference type="HOGENOM" id="CLU_001570_5_1_1"/>
<keyword evidence="3 6" id="KW-0349">Heme</keyword>
<dbReference type="eggNOG" id="KOG0157">
    <property type="taxonomic scope" value="Eukaryota"/>
</dbReference>
<dbReference type="GO" id="GO:0020037">
    <property type="term" value="F:heme binding"/>
    <property type="evidence" value="ECO:0007669"/>
    <property type="project" value="InterPro"/>
</dbReference>
<evidence type="ECO:0000256" key="2">
    <source>
        <dbReference type="ARBA" id="ARBA00010617"/>
    </source>
</evidence>
<dbReference type="InterPro" id="IPR050196">
    <property type="entry name" value="Cytochrome_P450_Monoox"/>
</dbReference>
<dbReference type="InterPro" id="IPR001128">
    <property type="entry name" value="Cyt_P450"/>
</dbReference>
<protein>
    <submittedName>
        <fullName evidence="8">CYtochrome P450 family</fullName>
    </submittedName>
</protein>
<dbReference type="Reactome" id="R-CEL-193144">
    <property type="pathway name" value="Estrogen biosynthesis"/>
</dbReference>
<dbReference type="FunCoup" id="G5EGT6">
    <property type="interactions" value="361"/>
</dbReference>
<keyword evidence="9" id="KW-1185">Reference proteome</keyword>
<dbReference type="PROSITE" id="PS00086">
    <property type="entry name" value="CYTOCHROME_P450"/>
    <property type="match status" value="1"/>
</dbReference>
<dbReference type="InterPro" id="IPR036396">
    <property type="entry name" value="Cyt_P450_sf"/>
</dbReference>
<dbReference type="PaxDb" id="6239-H02I12.8"/>
<dbReference type="AlphaFoldDB" id="G5EGT6"/>
<dbReference type="PANTHER" id="PTHR24291">
    <property type="entry name" value="CYTOCHROME P450 FAMILY 4"/>
    <property type="match status" value="1"/>
</dbReference>
<dbReference type="GO" id="GO:0008356">
    <property type="term" value="P:asymmetric cell division"/>
    <property type="evidence" value="ECO:0000316"/>
    <property type="project" value="WormBase"/>
</dbReference>
<dbReference type="SUPFAM" id="SSF48264">
    <property type="entry name" value="Cytochrome P450"/>
    <property type="match status" value="1"/>
</dbReference>
<name>G5EGT6_CAEEL</name>
<dbReference type="PRINTS" id="PR00463">
    <property type="entry name" value="EP450I"/>
</dbReference>
<dbReference type="OMA" id="MDMRYLE"/>
<dbReference type="GO" id="GO:0008610">
    <property type="term" value="P:lipid biosynthetic process"/>
    <property type="evidence" value="ECO:0000316"/>
    <property type="project" value="WormBase"/>
</dbReference>
<dbReference type="GO" id="GO:0005506">
    <property type="term" value="F:iron ion binding"/>
    <property type="evidence" value="ECO:0007669"/>
    <property type="project" value="InterPro"/>
</dbReference>
<dbReference type="GO" id="GO:0048598">
    <property type="term" value="P:embryonic morphogenesis"/>
    <property type="evidence" value="ECO:0000316"/>
    <property type="project" value="WormBase"/>
</dbReference>
<dbReference type="GO" id="GO:0016705">
    <property type="term" value="F:oxidoreductase activity, acting on paired donors, with incorporation or reduction of molecular oxygen"/>
    <property type="evidence" value="ECO:0007669"/>
    <property type="project" value="InterPro"/>
</dbReference>
<evidence type="ECO:0000313" key="9">
    <source>
        <dbReference type="Proteomes" id="UP000001940"/>
    </source>
</evidence>
<evidence type="ECO:0000256" key="7">
    <source>
        <dbReference type="RuleBase" id="RU000461"/>
    </source>
</evidence>
<dbReference type="InterPro" id="IPR002401">
    <property type="entry name" value="Cyt_P450_E_grp-I"/>
</dbReference>
<evidence type="ECO:0000313" key="10">
    <source>
        <dbReference type="WormBase" id="H02I12.8"/>
    </source>
</evidence>
<dbReference type="InParanoid" id="G5EGT6"/>
<dbReference type="PeptideAtlas" id="G5EGT6"/>
<dbReference type="WormBase" id="H02I12.8">
    <property type="protein sequence ID" value="CE37719"/>
    <property type="gene ID" value="WBGene00010354"/>
    <property type="gene designation" value="cyp-31A2"/>
</dbReference>
<evidence type="ECO:0000256" key="5">
    <source>
        <dbReference type="ARBA" id="ARBA00023033"/>
    </source>
</evidence>
<dbReference type="Pfam" id="PF00067">
    <property type="entry name" value="p450"/>
    <property type="match status" value="1"/>
</dbReference>
<dbReference type="RefSeq" id="NP_502152.3">
    <property type="nucleotide sequence ID" value="NM_069751.4"/>
</dbReference>
<dbReference type="SMR" id="G5EGT6"/>
<dbReference type="AGR" id="WB:WBGene00010354"/>
<dbReference type="CTD" id="178065"/>
<keyword evidence="4 6" id="KW-0408">Iron</keyword>
<dbReference type="KEGG" id="cel:CELE_H02I12.8"/>
<evidence type="ECO:0000256" key="3">
    <source>
        <dbReference type="ARBA" id="ARBA00022617"/>
    </source>
</evidence>
<dbReference type="GO" id="GO:0040038">
    <property type="term" value="P:polar body extrusion after meiotic divisions"/>
    <property type="evidence" value="ECO:0000316"/>
    <property type="project" value="WormBase"/>
</dbReference>
<sequence length="495" mass="56819">MGVIIPAVLLAMATVIAWLLYKHLRMRQVLKHLNQPRSYPIVGHGLITKPDPEGFMNQVIGMGYLYPDPRMCLLWIGPFPCLMLYSADLVEPIFSSTKHLNKGFAYVLLEPWLGISILTSQKEQWRPKRKLLTPTFHYDILKDFLPIFNEQSKILVQKLCCLGADEEVDVLSVITLCTLDIICETSMGKAIGAQLAENNEYVWAVHTINKLISKRTNNPLMWNSFIYNLTEDGRTHEKCLRILHDFTKKVIVERKEALQENDYKMEGRLAFLDLLLEMVKSGQMDETDVQAEVDTFMFEGHDTTSTGLMWAIHLLGNHPEVQRKVQAELDEVMGDDEDVTIEHLSRMKYLECALKEALRLFPSVPIITRELSDDQVIGGVNIPKGVTFLLNLYLVHRDPAQWKDPDVFDPDRFLPENSIGRKSFAFIPFSAGSRNCIGQRFALMEEKVIMAHLLRNFNIKAVELMHEVRPKMEIIVRPVTPIHMKLTRRRPIVSP</sequence>
<dbReference type="EMBL" id="BX284604">
    <property type="protein sequence ID" value="CAB07222.3"/>
    <property type="molecule type" value="Genomic_DNA"/>
</dbReference>
<dbReference type="OrthoDB" id="1470350at2759"/>
<comment type="cofactor">
    <cofactor evidence="1 6">
        <name>heme</name>
        <dbReference type="ChEBI" id="CHEBI:30413"/>
    </cofactor>
</comment>
<dbReference type="GO" id="GO:0004497">
    <property type="term" value="F:monooxygenase activity"/>
    <property type="evidence" value="ECO:0007669"/>
    <property type="project" value="UniProtKB-KW"/>
</dbReference>
<evidence type="ECO:0000256" key="6">
    <source>
        <dbReference type="PIRSR" id="PIRSR602401-1"/>
    </source>
</evidence>
<dbReference type="PANTHER" id="PTHR24291:SF194">
    <property type="entry name" value="CYTOCHROME P450 FAMILY"/>
    <property type="match status" value="1"/>
</dbReference>
<feature type="binding site" description="axial binding residue" evidence="6">
    <location>
        <position position="436"/>
    </location>
    <ligand>
        <name>heme</name>
        <dbReference type="ChEBI" id="CHEBI:30413"/>
    </ligand>
    <ligandPart>
        <name>Fe</name>
        <dbReference type="ChEBI" id="CHEBI:18248"/>
    </ligandPart>
</feature>
<keyword evidence="7" id="KW-0560">Oxidoreductase</keyword>
<dbReference type="PRINTS" id="PR00385">
    <property type="entry name" value="P450"/>
</dbReference>
<dbReference type="PhylomeDB" id="G5EGT6"/>
<evidence type="ECO:0000313" key="8">
    <source>
        <dbReference type="EMBL" id="CAB07222.3"/>
    </source>
</evidence>
<comment type="similarity">
    <text evidence="2 7">Belongs to the cytochrome P450 family.</text>
</comment>
<dbReference type="Bgee" id="WBGene00010354">
    <property type="expression patterns" value="Expressed in germ line (C elegans) and 4 other cell types or tissues"/>
</dbReference>
<keyword evidence="5 7" id="KW-0503">Monooxygenase</keyword>
<keyword evidence="6 7" id="KW-0479">Metal-binding</keyword>
<evidence type="ECO:0000256" key="4">
    <source>
        <dbReference type="ARBA" id="ARBA00023004"/>
    </source>
</evidence>
<dbReference type="GeneID" id="178065"/>
<organism evidence="8 9">
    <name type="scientific">Caenorhabditis elegans</name>
    <dbReference type="NCBI Taxonomy" id="6239"/>
    <lineage>
        <taxon>Eukaryota</taxon>
        <taxon>Metazoa</taxon>
        <taxon>Ecdysozoa</taxon>
        <taxon>Nematoda</taxon>
        <taxon>Chromadorea</taxon>
        <taxon>Rhabditida</taxon>
        <taxon>Rhabditina</taxon>
        <taxon>Rhabditomorpha</taxon>
        <taxon>Rhabditoidea</taxon>
        <taxon>Rhabditidae</taxon>
        <taxon>Peloderinae</taxon>
        <taxon>Caenorhabditis</taxon>
    </lineage>
</organism>
<dbReference type="Gene3D" id="1.10.630.10">
    <property type="entry name" value="Cytochrome P450"/>
    <property type="match status" value="1"/>
</dbReference>
<dbReference type="IntAct" id="G5EGT6">
    <property type="interactions" value="2"/>
</dbReference>
<gene>
    <name evidence="10" type="primary">cyp-31a2</name>
    <name evidence="8" type="synonym">cyp-31A2</name>
    <name evidence="8" type="ORF">CELE_H02I12.8</name>
    <name evidence="10" type="ORF">H02I12.8</name>
</gene>
<dbReference type="InterPro" id="IPR017972">
    <property type="entry name" value="Cyt_P450_CS"/>
</dbReference>
<reference evidence="8 9" key="1">
    <citation type="journal article" date="1998" name="Science">
        <title>Genome sequence of the nematode C. elegans: a platform for investigating biology.</title>
        <authorList>
            <consortium name="The C. elegans sequencing consortium"/>
            <person name="Sulson J.E."/>
            <person name="Waterston R."/>
        </authorList>
    </citation>
    <scope>NUCLEOTIDE SEQUENCE [LARGE SCALE GENOMIC DNA]</scope>
    <source>
        <strain evidence="8 9">Bristol N2</strain>
    </source>
</reference>
<evidence type="ECO:0000256" key="1">
    <source>
        <dbReference type="ARBA" id="ARBA00001971"/>
    </source>
</evidence>
<dbReference type="GO" id="GO:0030703">
    <property type="term" value="P:eggshell formation"/>
    <property type="evidence" value="ECO:0000316"/>
    <property type="project" value="WormBase"/>
</dbReference>
<dbReference type="Reactome" id="R-CEL-211976">
    <property type="pathway name" value="Endogenous sterols"/>
</dbReference>
<accession>G5EGT6</accession>
<dbReference type="Proteomes" id="UP000001940">
    <property type="component" value="Chromosome IV"/>
</dbReference>
<dbReference type="STRING" id="6239.H02I12.8.1"/>
<dbReference type="PIR" id="T21236">
    <property type="entry name" value="T21236"/>
</dbReference>
<proteinExistence type="inferred from homology"/>